<comment type="pathway">
    <text evidence="2">Protein modification; protein glycosylation.</text>
</comment>
<comment type="similarity">
    <text evidence="3">Belongs to the glycosyltransferase 39 family.</text>
</comment>
<dbReference type="Pfam" id="PF02366">
    <property type="entry name" value="PMT"/>
    <property type="match status" value="1"/>
</dbReference>
<evidence type="ECO:0000256" key="8">
    <source>
        <dbReference type="ARBA" id="ARBA00023136"/>
    </source>
</evidence>
<feature type="transmembrane region" description="Helical" evidence="10">
    <location>
        <begin position="150"/>
        <end position="174"/>
    </location>
</feature>
<feature type="region of interest" description="Disordered" evidence="9">
    <location>
        <begin position="419"/>
        <end position="445"/>
    </location>
</feature>
<evidence type="ECO:0000259" key="12">
    <source>
        <dbReference type="Pfam" id="PF16192"/>
    </source>
</evidence>
<feature type="transmembrane region" description="Helical" evidence="10">
    <location>
        <begin position="532"/>
        <end position="555"/>
    </location>
</feature>
<evidence type="ECO:0000256" key="9">
    <source>
        <dbReference type="SAM" id="MobiDB-lite"/>
    </source>
</evidence>
<dbReference type="AlphaFoldDB" id="A0A9Q0LYY2"/>
<organism evidence="13 14">
    <name type="scientific">Anaeramoeba ignava</name>
    <name type="common">Anaerobic marine amoeba</name>
    <dbReference type="NCBI Taxonomy" id="1746090"/>
    <lineage>
        <taxon>Eukaryota</taxon>
        <taxon>Metamonada</taxon>
        <taxon>Anaeramoebidae</taxon>
        <taxon>Anaeramoeba</taxon>
    </lineage>
</organism>
<dbReference type="InterPro" id="IPR032421">
    <property type="entry name" value="PMT_4TMC"/>
</dbReference>
<evidence type="ECO:0000256" key="6">
    <source>
        <dbReference type="ARBA" id="ARBA00022692"/>
    </source>
</evidence>
<keyword evidence="6 10" id="KW-0812">Transmembrane</keyword>
<dbReference type="EMBL" id="JAPDFW010000018">
    <property type="protein sequence ID" value="KAJ5079988.1"/>
    <property type="molecule type" value="Genomic_DNA"/>
</dbReference>
<feature type="compositionally biased region" description="Acidic residues" evidence="9">
    <location>
        <begin position="431"/>
        <end position="441"/>
    </location>
</feature>
<keyword evidence="14" id="KW-1185">Reference proteome</keyword>
<feature type="transmembrane region" description="Helical" evidence="10">
    <location>
        <begin position="180"/>
        <end position="203"/>
    </location>
</feature>
<feature type="transmembrane region" description="Helical" evidence="10">
    <location>
        <begin position="473"/>
        <end position="490"/>
    </location>
</feature>
<feature type="domain" description="Protein O-mannosyl-transferase C-terminal four TM" evidence="12">
    <location>
        <begin position="473"/>
        <end position="571"/>
    </location>
</feature>
<name>A0A9Q0LYY2_ANAIG</name>
<accession>A0A9Q0LYY2</accession>
<dbReference type="PANTHER" id="PTHR10050:SF46">
    <property type="entry name" value="PROTEIN O-MANNOSYL-TRANSFERASE 2"/>
    <property type="match status" value="1"/>
</dbReference>
<sequence length="572" mass="66483">MTENKKALKVTFASENENEIDLNQIASFNLKKTQKSHRKFNQIGKKTETIILFISLAISFTTRFWKLSHPKETLLPEISTGKSINHYLLGEFFAGQKPPFANMLMSFVAKICATKPALTFTSPGEQIPPDFPLTCLRTASTFFGSLVPELVYLVTRSMGGSVIASFLAASMIIFENTMIVQSHLISTNSFVLLLVISAVFFALKETHLRPLSKKSLFAMSLSAVSLGMAISSEPFSWVTFIFIILFQIINIFRQKNQKKIIIFKRILSIFVIFFAFAIVIFIISYNFHFNFLPFNENDNLEQKTMLYSDGLIQSADSKQAGFGFLPDFLSQIHSQENIIDESAEIYSNEMKVQNYASNWHQWLLHTSKAVELWRKDSTDITEPKQYIYSIGNPFVWWIVFFCVIFIIFNFLMINENTNTTENKNKNKNENENENTTENENENENKNLKRKNSVSHLIYTRYDYLLDMISTNSFNLFFLLCGYFIHLLPIFRKDKFLFNYDYQYSLLFGIILASLVIDFILSTLTSDQVFEMIIACTIWVIVIFGWFFFIPIIYGYDIDVYAFQKRFWFKSWR</sequence>
<evidence type="ECO:0000256" key="5">
    <source>
        <dbReference type="ARBA" id="ARBA00022679"/>
    </source>
</evidence>
<evidence type="ECO:0000256" key="2">
    <source>
        <dbReference type="ARBA" id="ARBA00004922"/>
    </source>
</evidence>
<feature type="transmembrane region" description="Helical" evidence="10">
    <location>
        <begin position="394"/>
        <end position="413"/>
    </location>
</feature>
<comment type="subcellular location">
    <subcellularLocation>
        <location evidence="1">Endomembrane system</location>
        <topology evidence="1">Multi-pass membrane protein</topology>
    </subcellularLocation>
</comment>
<comment type="caution">
    <text evidence="13">The sequence shown here is derived from an EMBL/GenBank/DDBJ whole genome shotgun (WGS) entry which is preliminary data.</text>
</comment>
<dbReference type="OrthoDB" id="292747at2759"/>
<dbReference type="OMA" id="CIACELT"/>
<dbReference type="Pfam" id="PF16192">
    <property type="entry name" value="PMT_4TMC"/>
    <property type="match status" value="2"/>
</dbReference>
<keyword evidence="8 10" id="KW-0472">Membrane</keyword>
<evidence type="ECO:0000256" key="1">
    <source>
        <dbReference type="ARBA" id="ARBA00004127"/>
    </source>
</evidence>
<keyword evidence="4 13" id="KW-0328">Glycosyltransferase</keyword>
<evidence type="ECO:0000256" key="7">
    <source>
        <dbReference type="ARBA" id="ARBA00022989"/>
    </source>
</evidence>
<keyword evidence="7 10" id="KW-1133">Transmembrane helix</keyword>
<evidence type="ECO:0000256" key="3">
    <source>
        <dbReference type="ARBA" id="ARBA00007222"/>
    </source>
</evidence>
<dbReference type="GO" id="GO:0006493">
    <property type="term" value="P:protein O-linked glycosylation"/>
    <property type="evidence" value="ECO:0007669"/>
    <property type="project" value="InterPro"/>
</dbReference>
<feature type="domain" description="Protein O-mannosyl-transferase C-terminal four TM" evidence="12">
    <location>
        <begin position="333"/>
        <end position="424"/>
    </location>
</feature>
<dbReference type="InterPro" id="IPR003342">
    <property type="entry name" value="ArnT-like_N"/>
</dbReference>
<evidence type="ECO:0000313" key="13">
    <source>
        <dbReference type="EMBL" id="KAJ5079988.1"/>
    </source>
</evidence>
<dbReference type="GO" id="GO:0012505">
    <property type="term" value="C:endomembrane system"/>
    <property type="evidence" value="ECO:0007669"/>
    <property type="project" value="UniProtKB-SubCell"/>
</dbReference>
<dbReference type="InterPro" id="IPR027005">
    <property type="entry name" value="PMT-like"/>
</dbReference>
<evidence type="ECO:0000313" key="14">
    <source>
        <dbReference type="Proteomes" id="UP001149090"/>
    </source>
</evidence>
<dbReference type="GO" id="GO:0016020">
    <property type="term" value="C:membrane"/>
    <property type="evidence" value="ECO:0007669"/>
    <property type="project" value="InterPro"/>
</dbReference>
<gene>
    <name evidence="13" type="ORF">M0811_14267</name>
</gene>
<feature type="transmembrane region" description="Helical" evidence="10">
    <location>
        <begin position="266"/>
        <end position="287"/>
    </location>
</feature>
<evidence type="ECO:0000256" key="10">
    <source>
        <dbReference type="SAM" id="Phobius"/>
    </source>
</evidence>
<protein>
    <submittedName>
        <fullName evidence="13">Dolichyl-phosphate-mannose--protein mannosyltransferase</fullName>
    </submittedName>
</protein>
<dbReference type="PANTHER" id="PTHR10050">
    <property type="entry name" value="DOLICHYL-PHOSPHATE-MANNOSE--PROTEIN MANNOSYLTRANSFERASE"/>
    <property type="match status" value="1"/>
</dbReference>
<reference evidence="13" key="1">
    <citation type="submission" date="2022-10" db="EMBL/GenBank/DDBJ databases">
        <title>Novel sulphate-reducing endosymbionts in the free-living metamonad Anaeramoeba.</title>
        <authorList>
            <person name="Jerlstrom-Hultqvist J."/>
            <person name="Cepicka I."/>
            <person name="Gallot-Lavallee L."/>
            <person name="Salas-Leiva D."/>
            <person name="Curtis B.A."/>
            <person name="Zahonova K."/>
            <person name="Pipaliya S."/>
            <person name="Dacks J."/>
            <person name="Roger A.J."/>
        </authorList>
    </citation>
    <scope>NUCLEOTIDE SEQUENCE</scope>
    <source>
        <strain evidence="13">BMAN</strain>
    </source>
</reference>
<feature type="transmembrane region" description="Helical" evidence="10">
    <location>
        <begin position="502"/>
        <end position="520"/>
    </location>
</feature>
<dbReference type="GO" id="GO:0000030">
    <property type="term" value="F:mannosyltransferase activity"/>
    <property type="evidence" value="ECO:0007669"/>
    <property type="project" value="InterPro"/>
</dbReference>
<feature type="domain" description="ArnT-like N-terminal" evidence="11">
    <location>
        <begin position="55"/>
        <end position="289"/>
    </location>
</feature>
<evidence type="ECO:0000259" key="11">
    <source>
        <dbReference type="Pfam" id="PF02366"/>
    </source>
</evidence>
<evidence type="ECO:0000256" key="4">
    <source>
        <dbReference type="ARBA" id="ARBA00022676"/>
    </source>
</evidence>
<keyword evidence="5" id="KW-0808">Transferase</keyword>
<proteinExistence type="inferred from homology"/>
<dbReference type="Proteomes" id="UP001149090">
    <property type="component" value="Unassembled WGS sequence"/>
</dbReference>